<evidence type="ECO:0000313" key="2">
    <source>
        <dbReference type="Proteomes" id="UP000195514"/>
    </source>
</evidence>
<evidence type="ECO:0000313" key="1">
    <source>
        <dbReference type="EMBL" id="SMX53712.1"/>
    </source>
</evidence>
<organism evidence="1 2">
    <name type="scientific">Candidatus Brevifilum fermentans</name>
    <dbReference type="NCBI Taxonomy" id="1986204"/>
    <lineage>
        <taxon>Bacteria</taxon>
        <taxon>Bacillati</taxon>
        <taxon>Chloroflexota</taxon>
        <taxon>Anaerolineae</taxon>
        <taxon>Anaerolineales</taxon>
        <taxon>Anaerolineaceae</taxon>
        <taxon>Candidatus Brevifilum</taxon>
    </lineage>
</organism>
<gene>
    <name evidence="1" type="ORF">CFX1CAM_0647</name>
</gene>
<keyword evidence="2" id="KW-1185">Reference proteome</keyword>
<sequence>MWKGNTTLVEGDEEVLATTKTLPAGETDFNFICLSEVPLMTDIGDEYSSLLGKSGI</sequence>
<reference evidence="2" key="1">
    <citation type="submission" date="2017-05" db="EMBL/GenBank/DDBJ databases">
        <authorList>
            <person name="Kirkegaard R."/>
            <person name="Mcilroy J S."/>
        </authorList>
    </citation>
    <scope>NUCLEOTIDE SEQUENCE [LARGE SCALE GENOMIC DNA]</scope>
</reference>
<dbReference type="RefSeq" id="WP_157891668.1">
    <property type="nucleotide sequence ID" value="NZ_LT859958.1"/>
</dbReference>
<dbReference type="EMBL" id="LT859958">
    <property type="protein sequence ID" value="SMX53712.1"/>
    <property type="molecule type" value="Genomic_DNA"/>
</dbReference>
<dbReference type="AlphaFoldDB" id="A0A1Y6K1Z1"/>
<accession>A0A1Y6K1Z1</accession>
<name>A0A1Y6K1Z1_9CHLR</name>
<dbReference type="Proteomes" id="UP000195514">
    <property type="component" value="Chromosome I"/>
</dbReference>
<proteinExistence type="predicted"/>
<dbReference type="KEGG" id="abat:CFX1CAM_0647"/>
<protein>
    <submittedName>
        <fullName evidence="1">Uncharacterized protein</fullName>
    </submittedName>
</protein>